<dbReference type="EMBL" id="JBANQN010000011">
    <property type="protein sequence ID" value="KAK6775665.1"/>
    <property type="molecule type" value="Genomic_DNA"/>
</dbReference>
<sequence length="188" mass="22132">MTVSPPSIRSSTVQLTPLRSKGWHYTWCNKQDTGSRVYNKIDWALGDFLWLQQSGQQQNLHPKPFRFFPNVMEHPNFSNILKQVWTTDESDHPMENAWCKLKKLKLQIKDINRYMASYQQKLGLAREELAIIQDQLQNQMLNQELFNKEKKLVLEIAKWSNITEQALRHKARATWVESGDGNSKYFHA</sequence>
<evidence type="ECO:0000313" key="3">
    <source>
        <dbReference type="Proteomes" id="UP001371456"/>
    </source>
</evidence>
<dbReference type="AlphaFoldDB" id="A0AAN8SVS4"/>
<proteinExistence type="predicted"/>
<keyword evidence="1" id="KW-0175">Coiled coil</keyword>
<feature type="coiled-coil region" evidence="1">
    <location>
        <begin position="101"/>
        <end position="135"/>
    </location>
</feature>
<name>A0AAN8SVS4_SOLBU</name>
<keyword evidence="3" id="KW-1185">Reference proteome</keyword>
<protein>
    <submittedName>
        <fullName evidence="2">Uncharacterized protein</fullName>
    </submittedName>
</protein>
<evidence type="ECO:0000313" key="2">
    <source>
        <dbReference type="EMBL" id="KAK6775665.1"/>
    </source>
</evidence>
<gene>
    <name evidence="2" type="ORF">RDI58_026666</name>
</gene>
<dbReference type="Proteomes" id="UP001371456">
    <property type="component" value="Unassembled WGS sequence"/>
</dbReference>
<organism evidence="2 3">
    <name type="scientific">Solanum bulbocastanum</name>
    <name type="common">Wild potato</name>
    <dbReference type="NCBI Taxonomy" id="147425"/>
    <lineage>
        <taxon>Eukaryota</taxon>
        <taxon>Viridiplantae</taxon>
        <taxon>Streptophyta</taxon>
        <taxon>Embryophyta</taxon>
        <taxon>Tracheophyta</taxon>
        <taxon>Spermatophyta</taxon>
        <taxon>Magnoliopsida</taxon>
        <taxon>eudicotyledons</taxon>
        <taxon>Gunneridae</taxon>
        <taxon>Pentapetalae</taxon>
        <taxon>asterids</taxon>
        <taxon>lamiids</taxon>
        <taxon>Solanales</taxon>
        <taxon>Solanaceae</taxon>
        <taxon>Solanoideae</taxon>
        <taxon>Solaneae</taxon>
        <taxon>Solanum</taxon>
    </lineage>
</organism>
<accession>A0AAN8SVS4</accession>
<comment type="caution">
    <text evidence="2">The sequence shown here is derived from an EMBL/GenBank/DDBJ whole genome shotgun (WGS) entry which is preliminary data.</text>
</comment>
<evidence type="ECO:0000256" key="1">
    <source>
        <dbReference type="SAM" id="Coils"/>
    </source>
</evidence>
<reference evidence="2 3" key="1">
    <citation type="submission" date="2024-02" db="EMBL/GenBank/DDBJ databases">
        <title>de novo genome assembly of Solanum bulbocastanum strain 11H21.</title>
        <authorList>
            <person name="Hosaka A.J."/>
        </authorList>
    </citation>
    <scope>NUCLEOTIDE SEQUENCE [LARGE SCALE GENOMIC DNA]</scope>
    <source>
        <tissue evidence="2">Young leaves</tissue>
    </source>
</reference>